<dbReference type="NCBIfam" id="NF006093">
    <property type="entry name" value="PRK08245.1"/>
    <property type="match status" value="1"/>
</dbReference>
<dbReference type="PROSITE" id="PS50926">
    <property type="entry name" value="TRAM"/>
    <property type="match status" value="1"/>
</dbReference>
<dbReference type="PANTHER" id="PTHR11820">
    <property type="entry name" value="ACYLPYRUVASE"/>
    <property type="match status" value="1"/>
</dbReference>
<sequence>MTNDHGNHTATAAQANPSGERPVDQAFLDSVGKVLAVHLSYRSRAEQRGRTPKFPSYFMKATSSLAPSGSAVERPAGTELLAFEGEIALVIGTRARRVSPEAGWSHVGWVTASNDLGLYDIKYADKGSNVRSKSGDGFTPLGPALLPADAVDPQRLRIRTRVNGEVVQDATTEELLFEFGQIVADLSQQMTLLPGDVILTGTPAGSSVVVPGDVVEVQVDDIASGRTTGPLATTVVQGEAGFAAFGNPPRITDADRVDAYGTAEGAGVESEPTGRDVLTDEVRAKLLSVATATISGALRKRGLNNVAIEGLTATKGTRKVIGVARTLRYVPHREDLFKARGGGYNAQKQAMDSLKPGEILVMEARGEQGSATLGDILAMRSQVLGAEAIITDGAVRDLSAVEDADLPVFHHGAHPAVLGRKHVPWSVDETIACGGTTVQPGDVIVGDSDGILVIPPALVAELADEVVEQERRDSFVLEHVKQGHAIDGLFPMNKDWLAKYHAWVDAGADLGAL</sequence>
<reference evidence="5" key="1">
    <citation type="journal article" date="2019" name="Int. J. Syst. Evol. Microbiol.">
        <title>The Global Catalogue of Microorganisms (GCM) 10K type strain sequencing project: providing services to taxonomists for standard genome sequencing and annotation.</title>
        <authorList>
            <consortium name="The Broad Institute Genomics Platform"/>
            <consortium name="The Broad Institute Genome Sequencing Center for Infectious Disease"/>
            <person name="Wu L."/>
            <person name="Ma J."/>
        </authorList>
    </citation>
    <scope>NUCLEOTIDE SEQUENCE [LARGE SCALE GENOMIC DNA]</scope>
    <source>
        <strain evidence="5">JCM 16961</strain>
    </source>
</reference>
<protein>
    <recommendedName>
        <fullName evidence="3">TRAM domain-containing protein</fullName>
    </recommendedName>
</protein>
<feature type="compositionally biased region" description="Polar residues" evidence="2">
    <location>
        <begin position="1"/>
        <end position="17"/>
    </location>
</feature>
<evidence type="ECO:0000313" key="4">
    <source>
        <dbReference type="EMBL" id="GAA3692813.1"/>
    </source>
</evidence>
<dbReference type="Pfam" id="PF03737">
    <property type="entry name" value="RraA-like"/>
    <property type="match status" value="1"/>
</dbReference>
<accession>A0ABP7CPV8</accession>
<dbReference type="CDD" id="cd16841">
    <property type="entry name" value="RraA_family"/>
    <property type="match status" value="1"/>
</dbReference>
<keyword evidence="1" id="KW-0479">Metal-binding</keyword>
<dbReference type="Gene3D" id="3.90.850.10">
    <property type="entry name" value="Fumarylacetoacetase-like, C-terminal domain"/>
    <property type="match status" value="1"/>
</dbReference>
<dbReference type="InterPro" id="IPR036704">
    <property type="entry name" value="RraA/RraA-like_sf"/>
</dbReference>
<dbReference type="Pfam" id="PF01557">
    <property type="entry name" value="FAA_hydrolase"/>
    <property type="match status" value="1"/>
</dbReference>
<dbReference type="Gene3D" id="3.50.30.40">
    <property type="entry name" value="Ribonuclease E inhibitor RraA/RraA-like"/>
    <property type="match status" value="1"/>
</dbReference>
<evidence type="ECO:0000313" key="5">
    <source>
        <dbReference type="Proteomes" id="UP001501536"/>
    </source>
</evidence>
<dbReference type="NCBIfam" id="NF009399">
    <property type="entry name" value="PRK12764.1"/>
    <property type="match status" value="1"/>
</dbReference>
<evidence type="ECO:0000259" key="3">
    <source>
        <dbReference type="PROSITE" id="PS50926"/>
    </source>
</evidence>
<dbReference type="InterPro" id="IPR011234">
    <property type="entry name" value="Fumarylacetoacetase-like_C"/>
</dbReference>
<feature type="domain" description="TRAM" evidence="3">
    <location>
        <begin position="160"/>
        <end position="233"/>
    </location>
</feature>
<name>A0ABP7CPV8_9MICC</name>
<dbReference type="EMBL" id="BAABCJ010000001">
    <property type="protein sequence ID" value="GAA3692813.1"/>
    <property type="molecule type" value="Genomic_DNA"/>
</dbReference>
<gene>
    <name evidence="4" type="ORF">GCM10022377_01610</name>
</gene>
<feature type="region of interest" description="Disordered" evidence="2">
    <location>
        <begin position="1"/>
        <end position="23"/>
    </location>
</feature>
<dbReference type="InterPro" id="IPR002792">
    <property type="entry name" value="TRAM_dom"/>
</dbReference>
<dbReference type="InterPro" id="IPR036663">
    <property type="entry name" value="Fumarylacetoacetase_C_sf"/>
</dbReference>
<dbReference type="Proteomes" id="UP001501536">
    <property type="component" value="Unassembled WGS sequence"/>
</dbReference>
<dbReference type="SUPFAM" id="SSF89562">
    <property type="entry name" value="RraA-like"/>
    <property type="match status" value="1"/>
</dbReference>
<evidence type="ECO:0000256" key="2">
    <source>
        <dbReference type="SAM" id="MobiDB-lite"/>
    </source>
</evidence>
<comment type="caution">
    <text evidence="4">The sequence shown here is derived from an EMBL/GenBank/DDBJ whole genome shotgun (WGS) entry which is preliminary data.</text>
</comment>
<dbReference type="InterPro" id="IPR005493">
    <property type="entry name" value="RraA/RraA-like"/>
</dbReference>
<proteinExistence type="predicted"/>
<evidence type="ECO:0000256" key="1">
    <source>
        <dbReference type="ARBA" id="ARBA00022723"/>
    </source>
</evidence>
<keyword evidence="5" id="KW-1185">Reference proteome</keyword>
<dbReference type="SUPFAM" id="SSF56529">
    <property type="entry name" value="FAH"/>
    <property type="match status" value="1"/>
</dbReference>
<organism evidence="4 5">
    <name type="scientific">Zhihengliuella alba</name>
    <dbReference type="NCBI Taxonomy" id="547018"/>
    <lineage>
        <taxon>Bacteria</taxon>
        <taxon>Bacillati</taxon>
        <taxon>Actinomycetota</taxon>
        <taxon>Actinomycetes</taxon>
        <taxon>Micrococcales</taxon>
        <taxon>Micrococcaceae</taxon>
        <taxon>Zhihengliuella</taxon>
    </lineage>
</organism>